<dbReference type="InterPro" id="IPR036812">
    <property type="entry name" value="NAD(P)_OxRdtase_dom_sf"/>
</dbReference>
<dbReference type="AlphaFoldDB" id="A6JLN6"/>
<feature type="domain" description="NADP-dependent oxidoreductase" evidence="4">
    <location>
        <begin position="6"/>
        <end position="64"/>
    </location>
</feature>
<evidence type="ECO:0000259" key="4">
    <source>
        <dbReference type="Pfam" id="PF00248"/>
    </source>
</evidence>
<protein>
    <submittedName>
        <fullName evidence="5">Aldo-keto reductase family 1, member E1, isoform CRA_a</fullName>
    </submittedName>
</protein>
<name>A6JLN6_RAT</name>
<evidence type="ECO:0000256" key="1">
    <source>
        <dbReference type="ARBA" id="ARBA00007905"/>
    </source>
</evidence>
<accession>A6JLN6</accession>
<evidence type="ECO:0000256" key="3">
    <source>
        <dbReference type="ARBA" id="ARBA00023002"/>
    </source>
</evidence>
<evidence type="ECO:0000256" key="2">
    <source>
        <dbReference type="ARBA" id="ARBA00022857"/>
    </source>
</evidence>
<dbReference type="PROSITE" id="PS00063">
    <property type="entry name" value="ALDOKETO_REDUCTASE_3"/>
    <property type="match status" value="1"/>
</dbReference>
<organism evidence="5 6">
    <name type="scientific">Rattus norvegicus</name>
    <name type="common">Rat</name>
    <dbReference type="NCBI Taxonomy" id="10116"/>
    <lineage>
        <taxon>Eukaryota</taxon>
        <taxon>Metazoa</taxon>
        <taxon>Chordata</taxon>
        <taxon>Craniata</taxon>
        <taxon>Vertebrata</taxon>
        <taxon>Euteleostomi</taxon>
        <taxon>Mammalia</taxon>
        <taxon>Eutheria</taxon>
        <taxon>Euarchontoglires</taxon>
        <taxon>Glires</taxon>
        <taxon>Rodentia</taxon>
        <taxon>Myomorpha</taxon>
        <taxon>Muroidea</taxon>
        <taxon>Muridae</taxon>
        <taxon>Murinae</taxon>
        <taxon>Rattus</taxon>
    </lineage>
</organism>
<evidence type="ECO:0000313" key="6">
    <source>
        <dbReference type="Proteomes" id="UP000234681"/>
    </source>
</evidence>
<dbReference type="InterPro" id="IPR020471">
    <property type="entry name" value="AKR"/>
</dbReference>
<gene>
    <name evidence="5" type="primary">Akr1e1</name>
    <name evidence="5" type="ORF">rCG_55723</name>
</gene>
<dbReference type="GO" id="GO:0016491">
    <property type="term" value="F:oxidoreductase activity"/>
    <property type="evidence" value="ECO:0007669"/>
    <property type="project" value="UniProtKB-KW"/>
</dbReference>
<proteinExistence type="inferred from homology"/>
<comment type="similarity">
    <text evidence="1">Belongs to the aldo/keto reductase family.</text>
</comment>
<dbReference type="Proteomes" id="UP000234681">
    <property type="component" value="Chromosome 17"/>
</dbReference>
<evidence type="ECO:0000313" key="5">
    <source>
        <dbReference type="EMBL" id="EDL78561.1"/>
    </source>
</evidence>
<dbReference type="EMBL" id="CH473990">
    <property type="protein sequence ID" value="EDL78561.1"/>
    <property type="molecule type" value="Genomic_DNA"/>
</dbReference>
<keyword evidence="3" id="KW-0560">Oxidoreductase</keyword>
<dbReference type="Gene3D" id="3.20.20.100">
    <property type="entry name" value="NADP-dependent oxidoreductase domain"/>
    <property type="match status" value="1"/>
</dbReference>
<dbReference type="InterPro" id="IPR023210">
    <property type="entry name" value="NADP_OxRdtase_dom"/>
</dbReference>
<sequence length="88" mass="10435">MDDIVIRKIAKKHGKSPAQILIRFQIQRNLIVIPKSVNPSRIRENIQVFDFELTEKDMEELLSLDKNLRLATFPSTENHKDYPFHIEY</sequence>
<dbReference type="PANTHER" id="PTHR43827">
    <property type="entry name" value="2,5-DIKETO-D-GLUCONIC ACID REDUCTASE"/>
    <property type="match status" value="1"/>
</dbReference>
<dbReference type="SUPFAM" id="SSF51430">
    <property type="entry name" value="NAD(P)-linked oxidoreductase"/>
    <property type="match status" value="1"/>
</dbReference>
<dbReference type="PANTHER" id="PTHR43827:SF14">
    <property type="entry name" value="NADP-DEPENDENT OXIDOREDUCTASE DOMAIN-CONTAINING PROTEIN"/>
    <property type="match status" value="1"/>
</dbReference>
<reference evidence="6" key="1">
    <citation type="submission" date="2005-09" db="EMBL/GenBank/DDBJ databases">
        <authorList>
            <person name="Mural R.J."/>
            <person name="Li P.W."/>
            <person name="Adams M.D."/>
            <person name="Amanatides P.G."/>
            <person name="Baden-Tillson H."/>
            <person name="Barnstead M."/>
            <person name="Chin S.H."/>
            <person name="Dew I."/>
            <person name="Evans C.A."/>
            <person name="Ferriera S."/>
            <person name="Flanigan M."/>
            <person name="Fosler C."/>
            <person name="Glodek A."/>
            <person name="Gu Z."/>
            <person name="Holt R.A."/>
            <person name="Jennings D."/>
            <person name="Kraft C.L."/>
            <person name="Lu F."/>
            <person name="Nguyen T."/>
            <person name="Nusskern D.R."/>
            <person name="Pfannkoch C.M."/>
            <person name="Sitter C."/>
            <person name="Sutton G.G."/>
            <person name="Venter J.C."/>
            <person name="Wang Z."/>
            <person name="Woodage T."/>
            <person name="Zheng X.H."/>
            <person name="Zhong F."/>
        </authorList>
    </citation>
    <scope>NUCLEOTIDE SEQUENCE [LARGE SCALE GENOMIC DNA]</scope>
    <source>
        <strain>BN</strain>
        <strain evidence="6">Sprague-Dawley</strain>
    </source>
</reference>
<dbReference type="InterPro" id="IPR018170">
    <property type="entry name" value="Aldo/ket_reductase_CS"/>
</dbReference>
<dbReference type="Pfam" id="PF00248">
    <property type="entry name" value="Aldo_ket_red"/>
    <property type="match status" value="1"/>
</dbReference>
<keyword evidence="2" id="KW-0521">NADP</keyword>